<feature type="transmembrane region" description="Helical" evidence="1">
    <location>
        <begin position="38"/>
        <end position="64"/>
    </location>
</feature>
<sequence>MASNDIGSRHLQVWASLFIGGALLLVGIAGFLQAPEEGLLFGVFGVNAFHNAFHAVTGIAGLSAGWYRRGAYAPTFNLVVGLVFLLLFLSGLVASATMNELLNANTADDFLHLFLGIVLLGAWIVADRVPRERAART</sequence>
<evidence type="ECO:0000313" key="2">
    <source>
        <dbReference type="EMBL" id="MFC7318463.1"/>
    </source>
</evidence>
<protein>
    <submittedName>
        <fullName evidence="2">DUF4383 domain-containing protein</fullName>
    </submittedName>
</protein>
<dbReference type="RefSeq" id="WP_276306694.1">
    <property type="nucleotide sequence ID" value="NZ_CP119993.1"/>
</dbReference>
<evidence type="ECO:0000313" key="3">
    <source>
        <dbReference type="Proteomes" id="UP001596547"/>
    </source>
</evidence>
<organism evidence="2 3">
    <name type="scientific">Halomarina halobia</name>
    <dbReference type="NCBI Taxonomy" id="3033386"/>
    <lineage>
        <taxon>Archaea</taxon>
        <taxon>Methanobacteriati</taxon>
        <taxon>Methanobacteriota</taxon>
        <taxon>Stenosarchaea group</taxon>
        <taxon>Halobacteria</taxon>
        <taxon>Halobacteriales</taxon>
        <taxon>Natronomonadaceae</taxon>
        <taxon>Halomarina</taxon>
    </lineage>
</organism>
<feature type="transmembrane region" description="Helical" evidence="1">
    <location>
        <begin position="12"/>
        <end position="32"/>
    </location>
</feature>
<proteinExistence type="predicted"/>
<keyword evidence="3" id="KW-1185">Reference proteome</keyword>
<dbReference type="Pfam" id="PF14325">
    <property type="entry name" value="DUF4383"/>
    <property type="match status" value="1"/>
</dbReference>
<keyword evidence="1" id="KW-1133">Transmembrane helix</keyword>
<comment type="caution">
    <text evidence="2">The sequence shown here is derived from an EMBL/GenBank/DDBJ whole genome shotgun (WGS) entry which is preliminary data.</text>
</comment>
<dbReference type="GeneID" id="79317357"/>
<keyword evidence="1" id="KW-0472">Membrane</keyword>
<dbReference type="AlphaFoldDB" id="A0ABD6AF78"/>
<feature type="transmembrane region" description="Helical" evidence="1">
    <location>
        <begin position="110"/>
        <end position="126"/>
    </location>
</feature>
<accession>A0ABD6AF78</accession>
<reference evidence="2 3" key="1">
    <citation type="journal article" date="2019" name="Int. J. Syst. Evol. Microbiol.">
        <title>The Global Catalogue of Microorganisms (GCM) 10K type strain sequencing project: providing services to taxonomists for standard genome sequencing and annotation.</title>
        <authorList>
            <consortium name="The Broad Institute Genomics Platform"/>
            <consortium name="The Broad Institute Genome Sequencing Center for Infectious Disease"/>
            <person name="Wu L."/>
            <person name="Ma J."/>
        </authorList>
    </citation>
    <scope>NUCLEOTIDE SEQUENCE [LARGE SCALE GENOMIC DNA]</scope>
    <source>
        <strain evidence="2 3">PSR21</strain>
    </source>
</reference>
<dbReference type="Proteomes" id="UP001596547">
    <property type="component" value="Unassembled WGS sequence"/>
</dbReference>
<feature type="transmembrane region" description="Helical" evidence="1">
    <location>
        <begin position="76"/>
        <end position="98"/>
    </location>
</feature>
<evidence type="ECO:0000256" key="1">
    <source>
        <dbReference type="SAM" id="Phobius"/>
    </source>
</evidence>
<name>A0ABD6AF78_9EURY</name>
<gene>
    <name evidence="2" type="ORF">ACFQPE_16915</name>
</gene>
<keyword evidence="1" id="KW-0812">Transmembrane</keyword>
<dbReference type="EMBL" id="JBHTBF010000003">
    <property type="protein sequence ID" value="MFC7318463.1"/>
    <property type="molecule type" value="Genomic_DNA"/>
</dbReference>